<dbReference type="EMBL" id="CP003360">
    <property type="protein sequence ID" value="AFM24344.1"/>
    <property type="molecule type" value="Genomic_DNA"/>
</dbReference>
<gene>
    <name evidence="3" type="ordered locus">Desti_1633</name>
</gene>
<evidence type="ECO:0000313" key="4">
    <source>
        <dbReference type="Proteomes" id="UP000006055"/>
    </source>
</evidence>
<dbReference type="PANTHER" id="PTHR43745:SF2">
    <property type="entry name" value="NITROREDUCTASE MJ1384-RELATED"/>
    <property type="match status" value="1"/>
</dbReference>
<dbReference type="PANTHER" id="PTHR43745">
    <property type="entry name" value="NITROREDUCTASE MJ1384-RELATED"/>
    <property type="match status" value="1"/>
</dbReference>
<feature type="chain" id="PRO_5003687148" evidence="1">
    <location>
        <begin position="25"/>
        <end position="229"/>
    </location>
</feature>
<keyword evidence="1" id="KW-0732">Signal</keyword>
<dbReference type="KEGG" id="dti:Desti_1633"/>
<feature type="signal peptide" evidence="1">
    <location>
        <begin position="1"/>
        <end position="24"/>
    </location>
</feature>
<keyword evidence="4" id="KW-1185">Reference proteome</keyword>
<dbReference type="HOGENOM" id="CLU_059362_3_1_7"/>
<evidence type="ECO:0000259" key="2">
    <source>
        <dbReference type="Pfam" id="PF00881"/>
    </source>
</evidence>
<protein>
    <submittedName>
        <fullName evidence="3">SagB-type dehydrogenase domain protein</fullName>
    </submittedName>
</protein>
<dbReference type="InterPro" id="IPR020051">
    <property type="entry name" value="SagB-type_dehydrogenase"/>
</dbReference>
<evidence type="ECO:0000313" key="3">
    <source>
        <dbReference type="EMBL" id="AFM24344.1"/>
    </source>
</evidence>
<dbReference type="InterPro" id="IPR029479">
    <property type="entry name" value="Nitroreductase"/>
</dbReference>
<dbReference type="CDD" id="cd02142">
    <property type="entry name" value="McbC_SagB-like_oxidoreductase"/>
    <property type="match status" value="1"/>
</dbReference>
<name>I4C453_DESTA</name>
<reference evidence="4" key="1">
    <citation type="submission" date="2012-06" db="EMBL/GenBank/DDBJ databases">
        <title>Complete sequence of chromosome of Desulfomonile tiedjei DSM 6799.</title>
        <authorList>
            <person name="Lucas S."/>
            <person name="Copeland A."/>
            <person name="Lapidus A."/>
            <person name="Glavina del Rio T."/>
            <person name="Dalin E."/>
            <person name="Tice H."/>
            <person name="Bruce D."/>
            <person name="Goodwin L."/>
            <person name="Pitluck S."/>
            <person name="Peters L."/>
            <person name="Ovchinnikova G."/>
            <person name="Zeytun A."/>
            <person name="Lu M."/>
            <person name="Kyrpides N."/>
            <person name="Mavromatis K."/>
            <person name="Ivanova N."/>
            <person name="Brettin T."/>
            <person name="Detter J.C."/>
            <person name="Han C."/>
            <person name="Larimer F."/>
            <person name="Land M."/>
            <person name="Hauser L."/>
            <person name="Markowitz V."/>
            <person name="Cheng J.-F."/>
            <person name="Hugenholtz P."/>
            <person name="Woyke T."/>
            <person name="Wu D."/>
            <person name="Spring S."/>
            <person name="Schroeder M."/>
            <person name="Brambilla E."/>
            <person name="Klenk H.-P."/>
            <person name="Eisen J.A."/>
        </authorList>
    </citation>
    <scope>NUCLEOTIDE SEQUENCE [LARGE SCALE GENOMIC DNA]</scope>
    <source>
        <strain evidence="4">ATCC 49306 / DSM 6799 / DCB-1</strain>
    </source>
</reference>
<dbReference type="Proteomes" id="UP000006055">
    <property type="component" value="Chromosome"/>
</dbReference>
<organism evidence="3 4">
    <name type="scientific">Desulfomonile tiedjei (strain ATCC 49306 / DSM 6799 / DCB-1)</name>
    <dbReference type="NCBI Taxonomy" id="706587"/>
    <lineage>
        <taxon>Bacteria</taxon>
        <taxon>Pseudomonadati</taxon>
        <taxon>Thermodesulfobacteriota</taxon>
        <taxon>Desulfomonilia</taxon>
        <taxon>Desulfomonilales</taxon>
        <taxon>Desulfomonilaceae</taxon>
        <taxon>Desulfomonile</taxon>
    </lineage>
</organism>
<dbReference type="eggNOG" id="COG0778">
    <property type="taxonomic scope" value="Bacteria"/>
</dbReference>
<dbReference type="SUPFAM" id="SSF55469">
    <property type="entry name" value="FMN-dependent nitroreductase-like"/>
    <property type="match status" value="1"/>
</dbReference>
<dbReference type="AlphaFoldDB" id="I4C453"/>
<dbReference type="OrthoDB" id="9801593at2"/>
<evidence type="ECO:0000256" key="1">
    <source>
        <dbReference type="SAM" id="SignalP"/>
    </source>
</evidence>
<dbReference type="InterPro" id="IPR052544">
    <property type="entry name" value="Bacteriocin_Proc_Enz"/>
</dbReference>
<dbReference type="GO" id="GO:0016491">
    <property type="term" value="F:oxidoreductase activity"/>
    <property type="evidence" value="ECO:0007669"/>
    <property type="project" value="InterPro"/>
</dbReference>
<dbReference type="STRING" id="706587.Desti_1633"/>
<sequence>MRYLPRLMVWCGILCVTFMTTAEAQTTDIKLPKPALTGNKPLEAAILHKKSSRNFTGSTLSLANVSQLLWSANGNLPADAVTSATTKVFPSAGGLNALEAFLVAGQNTVEGVPAGVYRYNPADNTLRQIVPGDQRNLLAHAALSQVWIARAPAIIVIAAVFERMTGKYGGRGMQYVFMEAGAANQNVYLQAESLGLKAASVGAFQDNQVAAVLKLPAGMVPLLLLPVGN</sequence>
<dbReference type="Gene3D" id="3.40.109.10">
    <property type="entry name" value="NADH Oxidase"/>
    <property type="match status" value="1"/>
</dbReference>
<dbReference type="InterPro" id="IPR000415">
    <property type="entry name" value="Nitroreductase-like"/>
</dbReference>
<accession>I4C453</accession>
<proteinExistence type="predicted"/>
<feature type="domain" description="Nitroreductase" evidence="2">
    <location>
        <begin position="48"/>
        <end position="228"/>
    </location>
</feature>
<dbReference type="RefSeq" id="WP_014809492.1">
    <property type="nucleotide sequence ID" value="NC_018025.1"/>
</dbReference>
<dbReference type="NCBIfam" id="TIGR03605">
    <property type="entry name" value="antibiot_sagB"/>
    <property type="match status" value="1"/>
</dbReference>
<dbReference type="Pfam" id="PF00881">
    <property type="entry name" value="Nitroreductase"/>
    <property type="match status" value="1"/>
</dbReference>